<dbReference type="SUPFAM" id="SSF55874">
    <property type="entry name" value="ATPase domain of HSP90 chaperone/DNA topoisomerase II/histidine kinase"/>
    <property type="match status" value="1"/>
</dbReference>
<dbReference type="PRINTS" id="PR00344">
    <property type="entry name" value="BCTRLSENSOR"/>
</dbReference>
<keyword evidence="3 9" id="KW-0597">Phosphoprotein</keyword>
<evidence type="ECO:0000259" key="11">
    <source>
        <dbReference type="PROSITE" id="PS50110"/>
    </source>
</evidence>
<dbReference type="AlphaFoldDB" id="A0A7Y2H238"/>
<dbReference type="GO" id="GO:0005524">
    <property type="term" value="F:ATP binding"/>
    <property type="evidence" value="ECO:0007669"/>
    <property type="project" value="UniProtKB-KW"/>
</dbReference>
<evidence type="ECO:0000256" key="7">
    <source>
        <dbReference type="ARBA" id="ARBA00022840"/>
    </source>
</evidence>
<dbReference type="GO" id="GO:0000155">
    <property type="term" value="F:phosphorelay sensor kinase activity"/>
    <property type="evidence" value="ECO:0007669"/>
    <property type="project" value="InterPro"/>
</dbReference>
<dbReference type="InterPro" id="IPR004358">
    <property type="entry name" value="Sig_transdc_His_kin-like_C"/>
</dbReference>
<dbReference type="InterPro" id="IPR011006">
    <property type="entry name" value="CheY-like_superfamily"/>
</dbReference>
<dbReference type="InterPro" id="IPR036890">
    <property type="entry name" value="HATPase_C_sf"/>
</dbReference>
<dbReference type="Gene3D" id="3.30.565.10">
    <property type="entry name" value="Histidine kinase-like ATPase, C-terminal domain"/>
    <property type="match status" value="1"/>
</dbReference>
<dbReference type="Proteomes" id="UP000547674">
    <property type="component" value="Unassembled WGS sequence"/>
</dbReference>
<name>A0A7Y2H238_UNCEI</name>
<dbReference type="InterPro" id="IPR003661">
    <property type="entry name" value="HisK_dim/P_dom"/>
</dbReference>
<dbReference type="PROSITE" id="PS50109">
    <property type="entry name" value="HIS_KIN"/>
    <property type="match status" value="1"/>
</dbReference>
<reference evidence="12 13" key="1">
    <citation type="submission" date="2020-03" db="EMBL/GenBank/DDBJ databases">
        <title>Metabolic flexibility allows generalist bacteria to become dominant in a frequently disturbed ecosystem.</title>
        <authorList>
            <person name="Chen Y.-J."/>
            <person name="Leung P.M."/>
            <person name="Bay S.K."/>
            <person name="Hugenholtz P."/>
            <person name="Kessler A.J."/>
            <person name="Shelley G."/>
            <person name="Waite D.W."/>
            <person name="Cook P.L."/>
            <person name="Greening C."/>
        </authorList>
    </citation>
    <scope>NUCLEOTIDE SEQUENCE [LARGE SCALE GENOMIC DNA]</scope>
    <source>
        <strain evidence="12">SS_bin_28</strain>
    </source>
</reference>
<keyword evidence="7" id="KW-0067">ATP-binding</keyword>
<dbReference type="CDD" id="cd00156">
    <property type="entry name" value="REC"/>
    <property type="match status" value="1"/>
</dbReference>
<dbReference type="CDD" id="cd00082">
    <property type="entry name" value="HisKA"/>
    <property type="match status" value="1"/>
</dbReference>
<sequence length="391" mass="43030">MGEVLLFQDVTDFRHIEAHLVESSKMMAVGQLAAGVAHEFNNLIAGIFGYAQLLKINRDPKMIDRAVDVILSSSQRARHLTGSLLTFSRRRSGRREPVDLRSLIRDCVLLLGQQLEQDHIEIEESIPAFPELIADPGQLQQVFLNLLINAQQAQPDGGRITIKGTIETERIVVRIGDKGPGIDPEQVDKVFDPFYTTKGALGGDKVPGTGLGLTTAYNVLRNHGGSISVAQTSPEGTEFEIILPIRAVRADKESAASDADPGSSDERSHRGALVVNTDEVSRAQIAKVLQDLGHKADVPTSPSQAKALLQKTSYKLAFLDELPTQDRGSLYVEMRRGSERMPIIFITPKNRQEDFPGLDDPWTFLLHKPFRSRDLATLISRVMARSLKAAS</sequence>
<dbReference type="Pfam" id="PF00512">
    <property type="entry name" value="HisKA"/>
    <property type="match status" value="1"/>
</dbReference>
<dbReference type="Pfam" id="PF02518">
    <property type="entry name" value="HATPase_c"/>
    <property type="match status" value="1"/>
</dbReference>
<dbReference type="PANTHER" id="PTHR43065">
    <property type="entry name" value="SENSOR HISTIDINE KINASE"/>
    <property type="match status" value="1"/>
</dbReference>
<evidence type="ECO:0000313" key="13">
    <source>
        <dbReference type="Proteomes" id="UP000547674"/>
    </source>
</evidence>
<feature type="modified residue" description="4-aspartylphosphate" evidence="9">
    <location>
        <position position="320"/>
    </location>
</feature>
<dbReference type="InterPro" id="IPR003594">
    <property type="entry name" value="HATPase_dom"/>
</dbReference>
<dbReference type="Gene3D" id="3.40.50.2300">
    <property type="match status" value="1"/>
</dbReference>
<dbReference type="PROSITE" id="PS50110">
    <property type="entry name" value="RESPONSE_REGULATORY"/>
    <property type="match status" value="1"/>
</dbReference>
<proteinExistence type="predicted"/>
<dbReference type="EMBL" id="JABDJR010000298">
    <property type="protein sequence ID" value="NNF06606.1"/>
    <property type="molecule type" value="Genomic_DNA"/>
</dbReference>
<evidence type="ECO:0000256" key="3">
    <source>
        <dbReference type="ARBA" id="ARBA00022553"/>
    </source>
</evidence>
<protein>
    <recommendedName>
        <fullName evidence="2">histidine kinase</fullName>
        <ecNumber evidence="2">2.7.13.3</ecNumber>
    </recommendedName>
</protein>
<dbReference type="SMART" id="SM00387">
    <property type="entry name" value="HATPase_c"/>
    <property type="match status" value="1"/>
</dbReference>
<comment type="caution">
    <text evidence="12">The sequence shown here is derived from an EMBL/GenBank/DDBJ whole genome shotgun (WGS) entry which is preliminary data.</text>
</comment>
<gene>
    <name evidence="12" type="ORF">HKN21_07585</name>
</gene>
<organism evidence="12 13">
    <name type="scientific">Eiseniibacteriota bacterium</name>
    <dbReference type="NCBI Taxonomy" id="2212470"/>
    <lineage>
        <taxon>Bacteria</taxon>
        <taxon>Candidatus Eiseniibacteriota</taxon>
    </lineage>
</organism>
<evidence type="ECO:0000256" key="1">
    <source>
        <dbReference type="ARBA" id="ARBA00000085"/>
    </source>
</evidence>
<evidence type="ECO:0000313" key="12">
    <source>
        <dbReference type="EMBL" id="NNF06606.1"/>
    </source>
</evidence>
<evidence type="ECO:0000256" key="6">
    <source>
        <dbReference type="ARBA" id="ARBA00022777"/>
    </source>
</evidence>
<evidence type="ECO:0000256" key="9">
    <source>
        <dbReference type="PROSITE-ProRule" id="PRU00169"/>
    </source>
</evidence>
<dbReference type="SUPFAM" id="SSF52172">
    <property type="entry name" value="CheY-like"/>
    <property type="match status" value="1"/>
</dbReference>
<keyword evidence="8" id="KW-0902">Two-component regulatory system</keyword>
<keyword evidence="4" id="KW-0808">Transferase</keyword>
<feature type="domain" description="Histidine kinase" evidence="10">
    <location>
        <begin position="35"/>
        <end position="247"/>
    </location>
</feature>
<dbReference type="InterPro" id="IPR005467">
    <property type="entry name" value="His_kinase_dom"/>
</dbReference>
<dbReference type="SMART" id="SM00388">
    <property type="entry name" value="HisKA"/>
    <property type="match status" value="1"/>
</dbReference>
<keyword evidence="6" id="KW-0418">Kinase</keyword>
<accession>A0A7Y2H238</accession>
<keyword evidence="5" id="KW-0547">Nucleotide-binding</keyword>
<dbReference type="Gene3D" id="1.10.287.130">
    <property type="match status" value="1"/>
</dbReference>
<comment type="catalytic activity">
    <reaction evidence="1">
        <text>ATP + protein L-histidine = ADP + protein N-phospho-L-histidine.</text>
        <dbReference type="EC" id="2.7.13.3"/>
    </reaction>
</comment>
<evidence type="ECO:0000259" key="10">
    <source>
        <dbReference type="PROSITE" id="PS50109"/>
    </source>
</evidence>
<dbReference type="EC" id="2.7.13.3" evidence="2"/>
<dbReference type="SUPFAM" id="SSF47384">
    <property type="entry name" value="Homodimeric domain of signal transducing histidine kinase"/>
    <property type="match status" value="1"/>
</dbReference>
<evidence type="ECO:0000256" key="4">
    <source>
        <dbReference type="ARBA" id="ARBA00022679"/>
    </source>
</evidence>
<evidence type="ECO:0000256" key="8">
    <source>
        <dbReference type="ARBA" id="ARBA00023012"/>
    </source>
</evidence>
<dbReference type="InterPro" id="IPR036097">
    <property type="entry name" value="HisK_dim/P_sf"/>
</dbReference>
<dbReference type="PANTHER" id="PTHR43065:SF46">
    <property type="entry name" value="C4-DICARBOXYLATE TRANSPORT SENSOR PROTEIN DCTB"/>
    <property type="match status" value="1"/>
</dbReference>
<feature type="domain" description="Response regulatory" evidence="11">
    <location>
        <begin position="271"/>
        <end position="383"/>
    </location>
</feature>
<evidence type="ECO:0000256" key="5">
    <source>
        <dbReference type="ARBA" id="ARBA00022741"/>
    </source>
</evidence>
<evidence type="ECO:0000256" key="2">
    <source>
        <dbReference type="ARBA" id="ARBA00012438"/>
    </source>
</evidence>
<dbReference type="InterPro" id="IPR001789">
    <property type="entry name" value="Sig_transdc_resp-reg_receiver"/>
</dbReference>